<gene>
    <name evidence="2" type="ORF">GWK08_06595</name>
</gene>
<proteinExistence type="predicted"/>
<keyword evidence="1" id="KW-0812">Transmembrane</keyword>
<dbReference type="Proteomes" id="UP000468581">
    <property type="component" value="Unassembled WGS sequence"/>
</dbReference>
<feature type="transmembrane region" description="Helical" evidence="1">
    <location>
        <begin position="71"/>
        <end position="89"/>
    </location>
</feature>
<dbReference type="AlphaFoldDB" id="A0A6P0UL05"/>
<comment type="caution">
    <text evidence="2">The sequence shown here is derived from an EMBL/GenBank/DDBJ whole genome shotgun (WGS) entry which is preliminary data.</text>
</comment>
<dbReference type="RefSeq" id="WP_163606102.1">
    <property type="nucleotide sequence ID" value="NZ_JAABOO010000001.1"/>
</dbReference>
<evidence type="ECO:0000313" key="3">
    <source>
        <dbReference type="Proteomes" id="UP000468581"/>
    </source>
</evidence>
<feature type="transmembrane region" description="Helical" evidence="1">
    <location>
        <begin position="43"/>
        <end position="65"/>
    </location>
</feature>
<reference evidence="2 3" key="1">
    <citation type="submission" date="2020-01" db="EMBL/GenBank/DDBJ databases">
        <title>Leptobacterium flavescens.</title>
        <authorList>
            <person name="Wang G."/>
        </authorList>
    </citation>
    <scope>NUCLEOTIDE SEQUENCE [LARGE SCALE GENOMIC DNA]</scope>
    <source>
        <strain evidence="2 3">KCTC 22160</strain>
    </source>
</reference>
<sequence length="194" mass="22264">MSQFWFYFKLGLTHVLDIDAYDHVLFFVALTIPYAFKDWKRVIWLVTIFTIGHTFSLLLSVYNIVSFSVRLIEFLIPLTIFITAVFNIFTAGKVNAKEKWGVTFFTTLFFGLIHGFGFSNYFRQIVAAADSKLLPTLEFALGIEAAQVIVVLIVLVLSFVAHSIFRFSKKEWILVVSGIVLGFVIPMLRETWPF</sequence>
<keyword evidence="1" id="KW-0472">Membrane</keyword>
<protein>
    <submittedName>
        <fullName evidence="2">HupE/UreJ family protein</fullName>
    </submittedName>
</protein>
<name>A0A6P0UL05_9FLAO</name>
<dbReference type="EMBL" id="JAABOO010000001">
    <property type="protein sequence ID" value="NER13100.1"/>
    <property type="molecule type" value="Genomic_DNA"/>
</dbReference>
<dbReference type="InterPro" id="IPR032809">
    <property type="entry name" value="Put_HupE_UreJ"/>
</dbReference>
<feature type="transmembrane region" description="Helical" evidence="1">
    <location>
        <begin position="172"/>
        <end position="188"/>
    </location>
</feature>
<organism evidence="2 3">
    <name type="scientific">Leptobacterium flavescens</name>
    <dbReference type="NCBI Taxonomy" id="472055"/>
    <lineage>
        <taxon>Bacteria</taxon>
        <taxon>Pseudomonadati</taxon>
        <taxon>Bacteroidota</taxon>
        <taxon>Flavobacteriia</taxon>
        <taxon>Flavobacteriales</taxon>
        <taxon>Flavobacteriaceae</taxon>
        <taxon>Leptobacterium</taxon>
    </lineage>
</organism>
<feature type="transmembrane region" description="Helical" evidence="1">
    <location>
        <begin position="101"/>
        <end position="119"/>
    </location>
</feature>
<feature type="transmembrane region" description="Helical" evidence="1">
    <location>
        <begin position="20"/>
        <end position="36"/>
    </location>
</feature>
<dbReference type="Pfam" id="PF13795">
    <property type="entry name" value="HupE_UreJ_2"/>
    <property type="match status" value="1"/>
</dbReference>
<keyword evidence="1" id="KW-1133">Transmembrane helix</keyword>
<accession>A0A6P0UL05</accession>
<evidence type="ECO:0000313" key="2">
    <source>
        <dbReference type="EMBL" id="NER13100.1"/>
    </source>
</evidence>
<feature type="transmembrane region" description="Helical" evidence="1">
    <location>
        <begin position="139"/>
        <end position="160"/>
    </location>
</feature>
<evidence type="ECO:0000256" key="1">
    <source>
        <dbReference type="SAM" id="Phobius"/>
    </source>
</evidence>
<keyword evidence="3" id="KW-1185">Reference proteome</keyword>